<evidence type="ECO:0000256" key="1">
    <source>
        <dbReference type="SAM" id="MobiDB-lite"/>
    </source>
</evidence>
<name>A0A0D8L653_MORMO</name>
<dbReference type="AlphaFoldDB" id="A0A0D8L653"/>
<accession>A0A0D8L653</accession>
<comment type="caution">
    <text evidence="2">The sequence shown here is derived from an EMBL/GenBank/DDBJ whole genome shotgun (WGS) entry which is preliminary data.</text>
</comment>
<feature type="region of interest" description="Disordered" evidence="1">
    <location>
        <begin position="34"/>
        <end position="60"/>
    </location>
</feature>
<reference evidence="2 3" key="1">
    <citation type="submission" date="2015-02" db="EMBL/GenBank/DDBJ databases">
        <title>Whole genome shotgun sequencing of cultured foodborne pathogen.</title>
        <authorList>
            <person name="Timme R."/>
            <person name="Allard M.W."/>
            <person name="Strain E."/>
            <person name="Evans P.S."/>
            <person name="Brown E."/>
        </authorList>
    </citation>
    <scope>NUCLEOTIDE SEQUENCE [LARGE SCALE GENOMIC DNA]</scope>
    <source>
        <strain evidence="2 3">GCSL-TSO-24</strain>
    </source>
</reference>
<dbReference type="EMBL" id="JZSH01000351">
    <property type="protein sequence ID" value="KJF76318.1"/>
    <property type="molecule type" value="Genomic_DNA"/>
</dbReference>
<sequence>MHLPLPYIHIKKTRFERTLSDLITVLPSCCTQADTGLSGKIPSRQHNEREKQTSQTDIAN</sequence>
<proteinExistence type="predicted"/>
<dbReference type="PATRIC" id="fig|582.24.peg.6130"/>
<evidence type="ECO:0000313" key="2">
    <source>
        <dbReference type="EMBL" id="KJF76318.1"/>
    </source>
</evidence>
<evidence type="ECO:0000313" key="3">
    <source>
        <dbReference type="Proteomes" id="UP000032582"/>
    </source>
</evidence>
<gene>
    <name evidence="2" type="ORF">UA45_19235</name>
</gene>
<protein>
    <submittedName>
        <fullName evidence="2">Uncharacterized protein</fullName>
    </submittedName>
</protein>
<organism evidence="2 3">
    <name type="scientific">Morganella morganii</name>
    <name type="common">Proteus morganii</name>
    <dbReference type="NCBI Taxonomy" id="582"/>
    <lineage>
        <taxon>Bacteria</taxon>
        <taxon>Pseudomonadati</taxon>
        <taxon>Pseudomonadota</taxon>
        <taxon>Gammaproteobacteria</taxon>
        <taxon>Enterobacterales</taxon>
        <taxon>Morganellaceae</taxon>
        <taxon>Morganella</taxon>
    </lineage>
</organism>
<dbReference type="Proteomes" id="UP000032582">
    <property type="component" value="Unassembled WGS sequence"/>
</dbReference>